<dbReference type="OrthoDB" id="5333823at2759"/>
<evidence type="ECO:0000313" key="8">
    <source>
        <dbReference type="Proteomes" id="UP000188318"/>
    </source>
</evidence>
<dbReference type="AlphaFoldDB" id="A0A1R3RJM2"/>
<dbReference type="Pfam" id="PF11951">
    <property type="entry name" value="Fungal_trans_2"/>
    <property type="match status" value="1"/>
</dbReference>
<sequence length="525" mass="59653">MNVRSRTGCLACKKRKRRCGEEKPACRNCVVRGFECPYLSENSQSITVRFKISLSNGARLPVEKQSRRHFLTISSGDVSLLSSEHDQEDTPARIDDTRSKTVPDCAFNPVRLEASIFATPLFDCTGLEEQLFQYYLQVICRVRVFRDDPRNKFRSLVVPFCRGRRPLLYAVLSVSANDRRTETIATHINYEQLALSYKSLALKSLRKSLSDVSNASEALMTCLILCTLEISSGCQPDWVRHVQGAFAIINSCSSMIDPEILFFARSYFQSRAIFFRTTGSHNTASDKDPDPLATLPPDISHCMDIFSRSLNHDTKYTDERTKIQPHIGCSLSLLDIIARATDLVSHKQQLRRNGTNSFYSEGEMLQRVMSLRSELDSLPKEYSPDSEYLTTCGQCFRLAADLYLQLACDIPLSQPTLQTMLSNLLDHIGQVIREDQERQLFPMWPLFLAGCLSTTDDDRVRVLNYFTYLSYSWPVSNVAIVRKAMETVWKFRDLNPHDCGSGSATGGGFDWQMIINRMHWKLALS</sequence>
<evidence type="ECO:0000256" key="1">
    <source>
        <dbReference type="ARBA" id="ARBA00004123"/>
    </source>
</evidence>
<dbReference type="GO" id="GO:0000981">
    <property type="term" value="F:DNA-binding transcription factor activity, RNA polymerase II-specific"/>
    <property type="evidence" value="ECO:0007669"/>
    <property type="project" value="InterPro"/>
</dbReference>
<dbReference type="PROSITE" id="PS00463">
    <property type="entry name" value="ZN2_CY6_FUNGAL_1"/>
    <property type="match status" value="1"/>
</dbReference>
<dbReference type="SMART" id="SM00066">
    <property type="entry name" value="GAL4"/>
    <property type="match status" value="1"/>
</dbReference>
<dbReference type="STRING" id="602072.A0A1R3RJM2"/>
<dbReference type="InterPro" id="IPR036864">
    <property type="entry name" value="Zn2-C6_fun-type_DNA-bd_sf"/>
</dbReference>
<name>A0A1R3RJM2_ASPC5</name>
<dbReference type="CDD" id="cd00067">
    <property type="entry name" value="GAL4"/>
    <property type="match status" value="1"/>
</dbReference>
<dbReference type="InterPro" id="IPR021858">
    <property type="entry name" value="Fun_TF"/>
</dbReference>
<dbReference type="Pfam" id="PF00172">
    <property type="entry name" value="Zn_clus"/>
    <property type="match status" value="1"/>
</dbReference>
<keyword evidence="5" id="KW-0539">Nucleus</keyword>
<comment type="subcellular location">
    <subcellularLocation>
        <location evidence="1">Nucleus</location>
    </subcellularLocation>
</comment>
<accession>A0A1R3RJM2</accession>
<keyword evidence="2" id="KW-0805">Transcription regulation</keyword>
<dbReference type="VEuPathDB" id="FungiDB:ASPCADRAFT_131292"/>
<dbReference type="GO" id="GO:0000976">
    <property type="term" value="F:transcription cis-regulatory region binding"/>
    <property type="evidence" value="ECO:0007669"/>
    <property type="project" value="TreeGrafter"/>
</dbReference>
<gene>
    <name evidence="7" type="ORF">ASPCADRAFT_131292</name>
</gene>
<reference evidence="8" key="1">
    <citation type="journal article" date="2017" name="Genome Biol.">
        <title>Comparative genomics reveals high biological diversity and specific adaptations in the industrially and medically important fungal genus Aspergillus.</title>
        <authorList>
            <person name="de Vries R.P."/>
            <person name="Riley R."/>
            <person name="Wiebenga A."/>
            <person name="Aguilar-Osorio G."/>
            <person name="Amillis S."/>
            <person name="Uchima C.A."/>
            <person name="Anderluh G."/>
            <person name="Asadollahi M."/>
            <person name="Askin M."/>
            <person name="Barry K."/>
            <person name="Battaglia E."/>
            <person name="Bayram O."/>
            <person name="Benocci T."/>
            <person name="Braus-Stromeyer S.A."/>
            <person name="Caldana C."/>
            <person name="Canovas D."/>
            <person name="Cerqueira G.C."/>
            <person name="Chen F."/>
            <person name="Chen W."/>
            <person name="Choi C."/>
            <person name="Clum A."/>
            <person name="Dos Santos R.A."/>
            <person name="Damasio A.R."/>
            <person name="Diallinas G."/>
            <person name="Emri T."/>
            <person name="Fekete E."/>
            <person name="Flipphi M."/>
            <person name="Freyberg S."/>
            <person name="Gallo A."/>
            <person name="Gournas C."/>
            <person name="Habgood R."/>
            <person name="Hainaut M."/>
            <person name="Harispe M.L."/>
            <person name="Henrissat B."/>
            <person name="Hilden K.S."/>
            <person name="Hope R."/>
            <person name="Hossain A."/>
            <person name="Karabika E."/>
            <person name="Karaffa L."/>
            <person name="Karanyi Z."/>
            <person name="Krasevec N."/>
            <person name="Kuo A."/>
            <person name="Kusch H."/>
            <person name="LaButti K."/>
            <person name="Lagendijk E.L."/>
            <person name="Lapidus A."/>
            <person name="Levasseur A."/>
            <person name="Lindquist E."/>
            <person name="Lipzen A."/>
            <person name="Logrieco A.F."/>
            <person name="MacCabe A."/>
            <person name="Maekelae M.R."/>
            <person name="Malavazi I."/>
            <person name="Melin P."/>
            <person name="Meyer V."/>
            <person name="Mielnichuk N."/>
            <person name="Miskei M."/>
            <person name="Molnar A.P."/>
            <person name="Mule G."/>
            <person name="Ngan C.Y."/>
            <person name="Orejas M."/>
            <person name="Orosz E."/>
            <person name="Ouedraogo J.P."/>
            <person name="Overkamp K.M."/>
            <person name="Park H.-S."/>
            <person name="Perrone G."/>
            <person name="Piumi F."/>
            <person name="Punt P.J."/>
            <person name="Ram A.F."/>
            <person name="Ramon A."/>
            <person name="Rauscher S."/>
            <person name="Record E."/>
            <person name="Riano-Pachon D.M."/>
            <person name="Robert V."/>
            <person name="Roehrig J."/>
            <person name="Ruller R."/>
            <person name="Salamov A."/>
            <person name="Salih N.S."/>
            <person name="Samson R.A."/>
            <person name="Sandor E."/>
            <person name="Sanguinetti M."/>
            <person name="Schuetze T."/>
            <person name="Sepcic K."/>
            <person name="Shelest E."/>
            <person name="Sherlock G."/>
            <person name="Sophianopoulou V."/>
            <person name="Squina F.M."/>
            <person name="Sun H."/>
            <person name="Susca A."/>
            <person name="Todd R.B."/>
            <person name="Tsang A."/>
            <person name="Unkles S.E."/>
            <person name="van de Wiele N."/>
            <person name="van Rossen-Uffink D."/>
            <person name="Oliveira J.V."/>
            <person name="Vesth T.C."/>
            <person name="Visser J."/>
            <person name="Yu J.-H."/>
            <person name="Zhou M."/>
            <person name="Andersen M.R."/>
            <person name="Archer D.B."/>
            <person name="Baker S.E."/>
            <person name="Benoit I."/>
            <person name="Brakhage A.A."/>
            <person name="Braus G.H."/>
            <person name="Fischer R."/>
            <person name="Frisvad J.C."/>
            <person name="Goldman G.H."/>
            <person name="Houbraken J."/>
            <person name="Oakley B."/>
            <person name="Pocsi I."/>
            <person name="Scazzocchio C."/>
            <person name="Seiboth B."/>
            <person name="vanKuyk P.A."/>
            <person name="Wortman J."/>
            <person name="Dyer P.S."/>
            <person name="Grigoriev I.V."/>
        </authorList>
    </citation>
    <scope>NUCLEOTIDE SEQUENCE [LARGE SCALE GENOMIC DNA]</scope>
    <source>
        <strain evidence="8">ITEM 5010</strain>
    </source>
</reference>
<feature type="domain" description="Zn(2)-C6 fungal-type" evidence="6">
    <location>
        <begin position="8"/>
        <end position="38"/>
    </location>
</feature>
<dbReference type="Gene3D" id="4.10.240.10">
    <property type="entry name" value="Zn(2)-C6 fungal-type DNA-binding domain"/>
    <property type="match status" value="1"/>
</dbReference>
<evidence type="ECO:0000256" key="2">
    <source>
        <dbReference type="ARBA" id="ARBA00023015"/>
    </source>
</evidence>
<evidence type="ECO:0000256" key="5">
    <source>
        <dbReference type="ARBA" id="ARBA00023242"/>
    </source>
</evidence>
<dbReference type="Proteomes" id="UP000188318">
    <property type="component" value="Unassembled WGS sequence"/>
</dbReference>
<dbReference type="GO" id="GO:0045944">
    <property type="term" value="P:positive regulation of transcription by RNA polymerase II"/>
    <property type="evidence" value="ECO:0007669"/>
    <property type="project" value="TreeGrafter"/>
</dbReference>
<dbReference type="InterPro" id="IPR001138">
    <property type="entry name" value="Zn2Cys6_DnaBD"/>
</dbReference>
<evidence type="ECO:0000256" key="3">
    <source>
        <dbReference type="ARBA" id="ARBA00023125"/>
    </source>
</evidence>
<keyword evidence="8" id="KW-1185">Reference proteome</keyword>
<organism evidence="7 8">
    <name type="scientific">Aspergillus carbonarius (strain ITEM 5010)</name>
    <dbReference type="NCBI Taxonomy" id="602072"/>
    <lineage>
        <taxon>Eukaryota</taxon>
        <taxon>Fungi</taxon>
        <taxon>Dikarya</taxon>
        <taxon>Ascomycota</taxon>
        <taxon>Pezizomycotina</taxon>
        <taxon>Eurotiomycetes</taxon>
        <taxon>Eurotiomycetidae</taxon>
        <taxon>Eurotiales</taxon>
        <taxon>Aspergillaceae</taxon>
        <taxon>Aspergillus</taxon>
        <taxon>Aspergillus subgen. Circumdati</taxon>
    </lineage>
</organism>
<dbReference type="GO" id="GO:0008270">
    <property type="term" value="F:zinc ion binding"/>
    <property type="evidence" value="ECO:0007669"/>
    <property type="project" value="InterPro"/>
</dbReference>
<dbReference type="PANTHER" id="PTHR37534:SF49">
    <property type="entry name" value="LYSINE BIOSYNTHESIS REGULATORY PROTEIN LYS14"/>
    <property type="match status" value="1"/>
</dbReference>
<proteinExistence type="predicted"/>
<keyword evidence="4" id="KW-0804">Transcription</keyword>
<evidence type="ECO:0000313" key="7">
    <source>
        <dbReference type="EMBL" id="OOF94682.1"/>
    </source>
</evidence>
<protein>
    <recommendedName>
        <fullName evidence="6">Zn(2)-C6 fungal-type domain-containing protein</fullName>
    </recommendedName>
</protein>
<keyword evidence="3" id="KW-0238">DNA-binding</keyword>
<evidence type="ECO:0000259" key="6">
    <source>
        <dbReference type="PROSITE" id="PS50048"/>
    </source>
</evidence>
<dbReference type="EMBL" id="KV907501">
    <property type="protein sequence ID" value="OOF94682.1"/>
    <property type="molecule type" value="Genomic_DNA"/>
</dbReference>
<dbReference type="PANTHER" id="PTHR37534">
    <property type="entry name" value="TRANSCRIPTIONAL ACTIVATOR PROTEIN UGA3"/>
    <property type="match status" value="1"/>
</dbReference>
<dbReference type="OMA" id="LFPMWPL"/>
<evidence type="ECO:0000256" key="4">
    <source>
        <dbReference type="ARBA" id="ARBA00023163"/>
    </source>
</evidence>
<dbReference type="GO" id="GO:0005634">
    <property type="term" value="C:nucleus"/>
    <property type="evidence" value="ECO:0007669"/>
    <property type="project" value="UniProtKB-SubCell"/>
</dbReference>
<dbReference type="SUPFAM" id="SSF57701">
    <property type="entry name" value="Zn2/Cys6 DNA-binding domain"/>
    <property type="match status" value="1"/>
</dbReference>
<dbReference type="PROSITE" id="PS50048">
    <property type="entry name" value="ZN2_CY6_FUNGAL_2"/>
    <property type="match status" value="1"/>
</dbReference>